<dbReference type="RefSeq" id="WP_013556257.1">
    <property type="nucleotide sequence ID" value="NC_014958.1"/>
</dbReference>
<dbReference type="SUPFAM" id="SSF53720">
    <property type="entry name" value="ALDH-like"/>
    <property type="match status" value="1"/>
</dbReference>
<comment type="similarity">
    <text evidence="1 4">Belongs to the aldehyde dehydrogenase family.</text>
</comment>
<protein>
    <submittedName>
        <fullName evidence="6">Betaine-aldehyde dehydrogenase</fullName>
        <ecNumber evidence="6">1.2.1.8</ecNumber>
    </submittedName>
</protein>
<dbReference type="PANTHER" id="PTHR11699">
    <property type="entry name" value="ALDEHYDE DEHYDROGENASE-RELATED"/>
    <property type="match status" value="1"/>
</dbReference>
<keyword evidence="7" id="KW-1185">Reference proteome</keyword>
<dbReference type="KEGG" id="dmr:Deima_1099"/>
<proteinExistence type="inferred from homology"/>
<dbReference type="InterPro" id="IPR016160">
    <property type="entry name" value="Ald_DH_CS_CYS"/>
</dbReference>
<dbReference type="eggNOG" id="COG1012">
    <property type="taxonomic scope" value="Bacteria"/>
</dbReference>
<accession>E8U6R3</accession>
<reference evidence="7" key="2">
    <citation type="submission" date="2011-01" db="EMBL/GenBank/DDBJ databases">
        <title>The complete genome of Deinococcus maricopensis DSM 21211.</title>
        <authorList>
            <consortium name="US DOE Joint Genome Institute (JGI-PGF)"/>
            <person name="Lucas S."/>
            <person name="Copeland A."/>
            <person name="Lapidus A."/>
            <person name="Goodwin L."/>
            <person name="Pitluck S."/>
            <person name="Kyrpides N."/>
            <person name="Mavromatis K."/>
            <person name="Pagani I."/>
            <person name="Ivanova N."/>
            <person name="Ovchinnikova G."/>
            <person name="Zeytun A."/>
            <person name="Detter J.C."/>
            <person name="Han C."/>
            <person name="Land M."/>
            <person name="Hauser L."/>
            <person name="Markowitz V."/>
            <person name="Cheng J.-F."/>
            <person name="Hugenholtz P."/>
            <person name="Woyke T."/>
            <person name="Wu D."/>
            <person name="Pukall R."/>
            <person name="Gehrich-Schroeter G."/>
            <person name="Brambilla E."/>
            <person name="Klenk H.-P."/>
            <person name="Eisen J.A."/>
        </authorList>
    </citation>
    <scope>NUCLEOTIDE SEQUENCE [LARGE SCALE GENOMIC DNA]</scope>
    <source>
        <strain evidence="7">DSM 21211 / LMG 22137 / NRRL B-23946 / LB-34</strain>
    </source>
</reference>
<dbReference type="InterPro" id="IPR029510">
    <property type="entry name" value="Ald_DH_CS_GLU"/>
</dbReference>
<dbReference type="EC" id="1.2.1.8" evidence="6"/>
<dbReference type="GO" id="GO:0008802">
    <property type="term" value="F:betaine-aldehyde dehydrogenase (NAD+) activity"/>
    <property type="evidence" value="ECO:0007669"/>
    <property type="project" value="UniProtKB-EC"/>
</dbReference>
<dbReference type="Gene3D" id="3.40.605.10">
    <property type="entry name" value="Aldehyde Dehydrogenase, Chain A, domain 1"/>
    <property type="match status" value="1"/>
</dbReference>
<organism evidence="6 7">
    <name type="scientific">Deinococcus maricopensis (strain DSM 21211 / LMG 22137 / NRRL B-23946 / LB-34)</name>
    <dbReference type="NCBI Taxonomy" id="709986"/>
    <lineage>
        <taxon>Bacteria</taxon>
        <taxon>Thermotogati</taxon>
        <taxon>Deinococcota</taxon>
        <taxon>Deinococci</taxon>
        <taxon>Deinococcales</taxon>
        <taxon>Deinococcaceae</taxon>
        <taxon>Deinococcus</taxon>
    </lineage>
</organism>
<feature type="domain" description="Aldehyde dehydrogenase" evidence="5">
    <location>
        <begin position="21"/>
        <end position="478"/>
    </location>
</feature>
<dbReference type="PROSITE" id="PS00070">
    <property type="entry name" value="ALDEHYDE_DEHYDR_CYS"/>
    <property type="match status" value="1"/>
</dbReference>
<dbReference type="InterPro" id="IPR016163">
    <property type="entry name" value="Ald_DH_C"/>
</dbReference>
<evidence type="ECO:0000256" key="1">
    <source>
        <dbReference type="ARBA" id="ARBA00009986"/>
    </source>
</evidence>
<feature type="active site" evidence="3">
    <location>
        <position position="255"/>
    </location>
</feature>
<dbReference type="Gene3D" id="3.40.309.10">
    <property type="entry name" value="Aldehyde Dehydrogenase, Chain A, domain 2"/>
    <property type="match status" value="1"/>
</dbReference>
<evidence type="ECO:0000313" key="6">
    <source>
        <dbReference type="EMBL" id="ADV66752.1"/>
    </source>
</evidence>
<dbReference type="HOGENOM" id="CLU_005391_0_2_0"/>
<evidence type="ECO:0000256" key="4">
    <source>
        <dbReference type="RuleBase" id="RU003345"/>
    </source>
</evidence>
<sequence length="483" mass="51113">MNNPVSAFLEREHGVYIGGEWVSGRDTFETLNPATGEVLARVTQADEGLVDQAVAAARAGQAVWGATPPAARARVLNKLADLISSNRDELALLETLDNGKPLRESKGGDVPLAAEHFRYYAGWATKAGGQTNPVSAPGMLNYTLREPVGVVAAIVPWNFPLLIATWKLAPALAMGNAVILKPAEQTPLTALRLAELAREAGLPEGVVNVITGDGRTGAALVAHRGIDKVSFTGSTEVGKKIVVGATGNLKRVSLELGGKSANIVFADANLKRAVRGAVMGLYYNQGQICIAGSRILVERPVYEQFTELLAGAARGITLGDGREDTTQMGPLVSAEQRDRVHGYVTQGQAAGAQLIAGGALHGERGFFYQPTVLTSSDGQNIAAREEIFGPVGVVIPFDSEEEAVALANDSEYGLAGGVWTEHLGRAHRVAAGIRTGTVWVNTYNAFDAASPFGGYKQSGWGREMGEQALDLYTEIKSVWINTK</sequence>
<dbReference type="InterPro" id="IPR015590">
    <property type="entry name" value="Aldehyde_DH_dom"/>
</dbReference>
<dbReference type="Proteomes" id="UP000008635">
    <property type="component" value="Chromosome"/>
</dbReference>
<gene>
    <name evidence="6" type="ordered locus">Deima_1099</name>
</gene>
<dbReference type="Pfam" id="PF00171">
    <property type="entry name" value="Aldedh"/>
    <property type="match status" value="1"/>
</dbReference>
<dbReference type="AlphaFoldDB" id="E8U6R3"/>
<name>E8U6R3_DEIML</name>
<dbReference type="InterPro" id="IPR016162">
    <property type="entry name" value="Ald_DH_N"/>
</dbReference>
<dbReference type="FunFam" id="3.40.309.10:FF:000012">
    <property type="entry name" value="Betaine aldehyde dehydrogenase"/>
    <property type="match status" value="1"/>
</dbReference>
<dbReference type="InterPro" id="IPR016161">
    <property type="entry name" value="Ald_DH/histidinol_DH"/>
</dbReference>
<dbReference type="FunFam" id="3.40.605.10:FF:000026">
    <property type="entry name" value="Aldehyde dehydrogenase, putative"/>
    <property type="match status" value="1"/>
</dbReference>
<evidence type="ECO:0000256" key="2">
    <source>
        <dbReference type="ARBA" id="ARBA00023002"/>
    </source>
</evidence>
<dbReference type="OrthoDB" id="9762913at2"/>
<evidence type="ECO:0000259" key="5">
    <source>
        <dbReference type="Pfam" id="PF00171"/>
    </source>
</evidence>
<evidence type="ECO:0000256" key="3">
    <source>
        <dbReference type="PROSITE-ProRule" id="PRU10007"/>
    </source>
</evidence>
<evidence type="ECO:0000313" key="7">
    <source>
        <dbReference type="Proteomes" id="UP000008635"/>
    </source>
</evidence>
<dbReference type="STRING" id="709986.Deima_1099"/>
<reference evidence="6 7" key="1">
    <citation type="journal article" date="2011" name="Stand. Genomic Sci.">
        <title>Complete genome sequence of Deinococcus maricopensis type strain (LB-34).</title>
        <authorList>
            <person name="Pukall R."/>
            <person name="Zeytun A."/>
            <person name="Lucas S."/>
            <person name="Lapidus A."/>
            <person name="Hammon N."/>
            <person name="Deshpande S."/>
            <person name="Nolan M."/>
            <person name="Cheng J.F."/>
            <person name="Pitluck S."/>
            <person name="Liolios K."/>
            <person name="Pagani I."/>
            <person name="Mikhailova N."/>
            <person name="Ivanova N."/>
            <person name="Mavromatis K."/>
            <person name="Pati A."/>
            <person name="Tapia R."/>
            <person name="Han C."/>
            <person name="Goodwin L."/>
            <person name="Chen A."/>
            <person name="Palaniappan K."/>
            <person name="Land M."/>
            <person name="Hauser L."/>
            <person name="Chang Y.J."/>
            <person name="Jeffries C.D."/>
            <person name="Brambilla E.M."/>
            <person name="Rohde M."/>
            <person name="Goker M."/>
            <person name="Detter J.C."/>
            <person name="Woyke T."/>
            <person name="Bristow J."/>
            <person name="Eisen J.A."/>
            <person name="Markowitz V."/>
            <person name="Hugenholtz P."/>
            <person name="Kyrpides N.C."/>
            <person name="Klenk H.P."/>
        </authorList>
    </citation>
    <scope>NUCLEOTIDE SEQUENCE [LARGE SCALE GENOMIC DNA]</scope>
    <source>
        <strain evidence="7">DSM 21211 / LMG 22137 / NRRL B-23946 / LB-34</strain>
    </source>
</reference>
<keyword evidence="2 4" id="KW-0560">Oxidoreductase</keyword>
<dbReference type="EMBL" id="CP002454">
    <property type="protein sequence ID" value="ADV66752.1"/>
    <property type="molecule type" value="Genomic_DNA"/>
</dbReference>
<dbReference type="PROSITE" id="PS00687">
    <property type="entry name" value="ALDEHYDE_DEHYDR_GLU"/>
    <property type="match status" value="1"/>
</dbReference>
<dbReference type="FunFam" id="3.40.605.10:FF:000007">
    <property type="entry name" value="NAD/NADP-dependent betaine aldehyde dehydrogenase"/>
    <property type="match status" value="1"/>
</dbReference>